<proteinExistence type="predicted"/>
<dbReference type="SUPFAM" id="SSF51735">
    <property type="entry name" value="NAD(P)-binding Rossmann-fold domains"/>
    <property type="match status" value="1"/>
</dbReference>
<dbReference type="EMBL" id="JAJOMB010000005">
    <property type="protein sequence ID" value="MCD5311762.1"/>
    <property type="molecule type" value="Genomic_DNA"/>
</dbReference>
<sequence>MHALDEVTVVVTGAAGGFGRAVAEAMTEAGARVVGATGLPELDGLLVQHAPQLLVITPGPGARQLDPREVADWTGAVRRQACPALVIAVSGEAYGAEAGRRPEMQFRFVSVVVPPRGGGLLVRKFEQVNARRPPTGWLRGDEPALLALLRPALAELELGAALVDLAVRGLQPGEPLAPSYELTVQGLVPFTPTGSPQQ</sequence>
<gene>
    <name evidence="1" type="ORF">LR394_12700</name>
</gene>
<keyword evidence="2" id="KW-1185">Reference proteome</keyword>
<evidence type="ECO:0000313" key="1">
    <source>
        <dbReference type="EMBL" id="MCD5311762.1"/>
    </source>
</evidence>
<accession>A0A9X1NAT1</accession>
<organism evidence="1 2">
    <name type="scientific">Kineosporia babensis</name>
    <dbReference type="NCBI Taxonomy" id="499548"/>
    <lineage>
        <taxon>Bacteria</taxon>
        <taxon>Bacillati</taxon>
        <taxon>Actinomycetota</taxon>
        <taxon>Actinomycetes</taxon>
        <taxon>Kineosporiales</taxon>
        <taxon>Kineosporiaceae</taxon>
        <taxon>Kineosporia</taxon>
    </lineage>
</organism>
<dbReference type="Gene3D" id="3.40.50.720">
    <property type="entry name" value="NAD(P)-binding Rossmann-like Domain"/>
    <property type="match status" value="1"/>
</dbReference>
<name>A0A9X1NAT1_9ACTN</name>
<dbReference type="InterPro" id="IPR036291">
    <property type="entry name" value="NAD(P)-bd_dom_sf"/>
</dbReference>
<reference evidence="1" key="1">
    <citation type="submission" date="2021-11" db="EMBL/GenBank/DDBJ databases">
        <title>Streptomyces corallinus and Kineosporia corallina sp. nov., two new coral-derived marine actinobacteria.</title>
        <authorList>
            <person name="Buangrab K."/>
            <person name="Sutthacheep M."/>
            <person name="Yeemin T."/>
            <person name="Harunari E."/>
            <person name="Igarashi Y."/>
            <person name="Sripreechasak P."/>
            <person name="Kanchanasin P."/>
            <person name="Tanasupawat S."/>
            <person name="Phongsopitanun W."/>
        </authorList>
    </citation>
    <scope>NUCLEOTIDE SEQUENCE</scope>
    <source>
        <strain evidence="1">JCM 31032</strain>
    </source>
</reference>
<protein>
    <submittedName>
        <fullName evidence="1">Uncharacterized protein</fullName>
    </submittedName>
</protein>
<dbReference type="Proteomes" id="UP001138997">
    <property type="component" value="Unassembled WGS sequence"/>
</dbReference>
<comment type="caution">
    <text evidence="1">The sequence shown here is derived from an EMBL/GenBank/DDBJ whole genome shotgun (WGS) entry which is preliminary data.</text>
</comment>
<dbReference type="RefSeq" id="WP_231441284.1">
    <property type="nucleotide sequence ID" value="NZ_JAJOMB010000005.1"/>
</dbReference>
<evidence type="ECO:0000313" key="2">
    <source>
        <dbReference type="Proteomes" id="UP001138997"/>
    </source>
</evidence>
<dbReference type="AlphaFoldDB" id="A0A9X1NAT1"/>